<proteinExistence type="inferred from homology"/>
<feature type="region of interest" description="Disordered" evidence="2">
    <location>
        <begin position="26"/>
        <end position="99"/>
    </location>
</feature>
<dbReference type="AlphaFoldDB" id="A0A413FJK2"/>
<feature type="chain" id="PRO_5018971544" evidence="3">
    <location>
        <begin position="24"/>
        <end position="421"/>
    </location>
</feature>
<sequence length="421" mass="45651">MRKNFRVLGTVFALALAVTAGCAATGGTVQSSVTPKTQAETAVEPGKETAAGGQSGSGNQTESGNQAGSGTRTESGTQTESGTHTESASLTEKPVKDMAGRDIQVPDVVKSVYSTSPVGTNFMYTFDDRMVAGLNVDLSDEEKRFTAEYYQNLPNLGGWYGKGNEGNIEEIIKADPDLVLASGVDQPSIDTADQLQEKLGIPVVLIDTDFDSMAESYRFVGRITGNVERGEKLAAYTEETIQRAREITASIPEDKRVTVYYAEEALGLNTDPSGSPHSRLIDLCGGINVADCEISPGYGRTEVSMEQVIAWDPQFIIACVDNGSADSGSYSAIMNNSQWAVIRAVKDGHVYETPTVPQNWFDRPPSVNTIIGIKWVQNLLYPEYTDYSIKEETKAFYSLFYHYDLSDGEVDSLLARSLRAQ</sequence>
<feature type="compositionally biased region" description="Polar residues" evidence="2">
    <location>
        <begin position="30"/>
        <end position="40"/>
    </location>
</feature>
<dbReference type="PANTHER" id="PTHR30535">
    <property type="entry name" value="VITAMIN B12-BINDING PROTEIN"/>
    <property type="match status" value="1"/>
</dbReference>
<feature type="domain" description="Fe/B12 periplasmic-binding" evidence="4">
    <location>
        <begin position="111"/>
        <end position="384"/>
    </location>
</feature>
<feature type="signal peptide" evidence="3">
    <location>
        <begin position="1"/>
        <end position="23"/>
    </location>
</feature>
<dbReference type="GO" id="GO:0071281">
    <property type="term" value="P:cellular response to iron ion"/>
    <property type="evidence" value="ECO:0007669"/>
    <property type="project" value="TreeGrafter"/>
</dbReference>
<evidence type="ECO:0000313" key="6">
    <source>
        <dbReference type="Proteomes" id="UP000283880"/>
    </source>
</evidence>
<dbReference type="InterPro" id="IPR050902">
    <property type="entry name" value="ABC_Transporter_SBP"/>
</dbReference>
<keyword evidence="3" id="KW-0732">Signal</keyword>
<comment type="caution">
    <text evidence="5">The sequence shown here is derived from an EMBL/GenBank/DDBJ whole genome shotgun (WGS) entry which is preliminary data.</text>
</comment>
<organism evidence="5 6">
    <name type="scientific">Enterocloster asparagiformis</name>
    <dbReference type="NCBI Taxonomy" id="333367"/>
    <lineage>
        <taxon>Bacteria</taxon>
        <taxon>Bacillati</taxon>
        <taxon>Bacillota</taxon>
        <taxon>Clostridia</taxon>
        <taxon>Lachnospirales</taxon>
        <taxon>Lachnospiraceae</taxon>
        <taxon>Enterocloster</taxon>
    </lineage>
</organism>
<dbReference type="Proteomes" id="UP000283880">
    <property type="component" value="Unassembled WGS sequence"/>
</dbReference>
<dbReference type="PROSITE" id="PS51257">
    <property type="entry name" value="PROKAR_LIPOPROTEIN"/>
    <property type="match status" value="1"/>
</dbReference>
<dbReference type="Gene3D" id="3.40.50.1980">
    <property type="entry name" value="Nitrogenase molybdenum iron protein domain"/>
    <property type="match status" value="2"/>
</dbReference>
<dbReference type="Gene3D" id="1.20.58.2180">
    <property type="match status" value="1"/>
</dbReference>
<evidence type="ECO:0000256" key="3">
    <source>
        <dbReference type="SAM" id="SignalP"/>
    </source>
</evidence>
<dbReference type="SUPFAM" id="SSF53807">
    <property type="entry name" value="Helical backbone' metal receptor"/>
    <property type="match status" value="1"/>
</dbReference>
<dbReference type="RefSeq" id="WP_117777109.1">
    <property type="nucleotide sequence ID" value="NZ_JAWRJJ010000488.1"/>
</dbReference>
<feature type="compositionally biased region" description="Polar residues" evidence="2">
    <location>
        <begin position="57"/>
        <end position="90"/>
    </location>
</feature>
<evidence type="ECO:0000256" key="1">
    <source>
        <dbReference type="ARBA" id="ARBA00008814"/>
    </source>
</evidence>
<name>A0A413FJK2_9FIRM</name>
<protein>
    <submittedName>
        <fullName evidence="5">ABC transporter substrate-binding protein</fullName>
    </submittedName>
</protein>
<dbReference type="InterPro" id="IPR002491">
    <property type="entry name" value="ABC_transptr_periplasmic_BD"/>
</dbReference>
<evidence type="ECO:0000256" key="2">
    <source>
        <dbReference type="SAM" id="MobiDB-lite"/>
    </source>
</evidence>
<dbReference type="Pfam" id="PF01497">
    <property type="entry name" value="Peripla_BP_2"/>
    <property type="match status" value="1"/>
</dbReference>
<dbReference type="PANTHER" id="PTHR30535:SF34">
    <property type="entry name" value="MOLYBDATE-BINDING PROTEIN MOLA"/>
    <property type="match status" value="1"/>
</dbReference>
<dbReference type="PROSITE" id="PS50983">
    <property type="entry name" value="FE_B12_PBP"/>
    <property type="match status" value="1"/>
</dbReference>
<dbReference type="EMBL" id="QSBM01000002">
    <property type="protein sequence ID" value="RGX32014.1"/>
    <property type="molecule type" value="Genomic_DNA"/>
</dbReference>
<evidence type="ECO:0000313" key="5">
    <source>
        <dbReference type="EMBL" id="RGX32014.1"/>
    </source>
</evidence>
<dbReference type="OrthoDB" id="9787830at2"/>
<reference evidence="5 6" key="1">
    <citation type="submission" date="2018-08" db="EMBL/GenBank/DDBJ databases">
        <title>A genome reference for cultivated species of the human gut microbiota.</title>
        <authorList>
            <person name="Zou Y."/>
            <person name="Xue W."/>
            <person name="Luo G."/>
        </authorList>
    </citation>
    <scope>NUCLEOTIDE SEQUENCE [LARGE SCALE GENOMIC DNA]</scope>
    <source>
        <strain evidence="5 6">AF04-15</strain>
    </source>
</reference>
<evidence type="ECO:0000259" key="4">
    <source>
        <dbReference type="PROSITE" id="PS50983"/>
    </source>
</evidence>
<accession>A0A413FJK2</accession>
<gene>
    <name evidence="5" type="ORF">DWV29_04275</name>
</gene>
<comment type="similarity">
    <text evidence="1">Belongs to the bacterial solute-binding protein 8 family.</text>
</comment>